<keyword evidence="3" id="KW-0234">DNA repair</keyword>
<dbReference type="InterPro" id="IPR036895">
    <property type="entry name" value="Uracil-DNA_glycosylase-like_sf"/>
</dbReference>
<organism evidence="5 6">
    <name type="scientific">Hebeloma cylindrosporum</name>
    <dbReference type="NCBI Taxonomy" id="76867"/>
    <lineage>
        <taxon>Eukaryota</taxon>
        <taxon>Fungi</taxon>
        <taxon>Dikarya</taxon>
        <taxon>Basidiomycota</taxon>
        <taxon>Agaricomycotina</taxon>
        <taxon>Agaricomycetes</taxon>
        <taxon>Agaricomycetidae</taxon>
        <taxon>Agaricales</taxon>
        <taxon>Agaricineae</taxon>
        <taxon>Hymenogastraceae</taxon>
        <taxon>Hebeloma</taxon>
    </lineage>
</organism>
<dbReference type="HOGENOM" id="CLU_042829_0_2_1"/>
<gene>
    <name evidence="5" type="ORF">M413DRAFT_148824</name>
</gene>
<dbReference type="PANTHER" id="PTHR12159:SF9">
    <property type="entry name" value="G_T MISMATCH-SPECIFIC THYMINE DNA GLYCOSYLASE"/>
    <property type="match status" value="1"/>
</dbReference>
<dbReference type="Gene3D" id="3.40.470.10">
    <property type="entry name" value="Uracil-DNA glycosylase-like domain"/>
    <property type="match status" value="1"/>
</dbReference>
<dbReference type="InterPro" id="IPR005122">
    <property type="entry name" value="Uracil-DNA_glycosylase-like"/>
</dbReference>
<feature type="domain" description="Uracil-DNA glycosylase-like" evidence="4">
    <location>
        <begin position="89"/>
        <end position="258"/>
    </location>
</feature>
<sequence>MEDDAETNPSDSPEGSTHIARANPFLRFAFTPADISTPNSPLGKRKQRDNLLANATADKRAKKGLSVSGSKRVKVYDHLQEVGDHLAHGLDVIFCGINPGQQSAEIGHHYGNPTNHFWSCLHESGFTPRKLDPREDFKLPREFCIGLTNLTSRPTIEQSELSKVEQAAGVSTLLEKITKFAPRIVCFVGLGIADIVKAEVAPPKRVGNRAKYKAEVGLQPYKVVHSQTIGSAAGVSETLFFAVSSTSGRVVRYQKGDKIQQFKDLRHVLLQVKDKTFDSSQITSILLHREAVRSGSKSQ</sequence>
<dbReference type="Pfam" id="PF03167">
    <property type="entry name" value="UDG"/>
    <property type="match status" value="1"/>
</dbReference>
<dbReference type="GO" id="GO:0008263">
    <property type="term" value="F:pyrimidine-specific mismatch base pair DNA N-glycosylase activity"/>
    <property type="evidence" value="ECO:0007669"/>
    <property type="project" value="TreeGrafter"/>
</dbReference>
<dbReference type="AlphaFoldDB" id="A0A0C3CB60"/>
<dbReference type="CDD" id="cd10028">
    <property type="entry name" value="UDG-F2_TDG_MUG"/>
    <property type="match status" value="1"/>
</dbReference>
<evidence type="ECO:0000256" key="1">
    <source>
        <dbReference type="ARBA" id="ARBA00022763"/>
    </source>
</evidence>
<evidence type="ECO:0000259" key="4">
    <source>
        <dbReference type="Pfam" id="PF03167"/>
    </source>
</evidence>
<dbReference type="InterPro" id="IPR015637">
    <property type="entry name" value="MUG/TDG"/>
</dbReference>
<dbReference type="STRING" id="686832.A0A0C3CB60"/>
<evidence type="ECO:0000313" key="6">
    <source>
        <dbReference type="Proteomes" id="UP000053424"/>
    </source>
</evidence>
<accession>A0A0C3CB60</accession>
<reference evidence="5 6" key="1">
    <citation type="submission" date="2014-04" db="EMBL/GenBank/DDBJ databases">
        <authorList>
            <consortium name="DOE Joint Genome Institute"/>
            <person name="Kuo A."/>
            <person name="Gay G."/>
            <person name="Dore J."/>
            <person name="Kohler A."/>
            <person name="Nagy L.G."/>
            <person name="Floudas D."/>
            <person name="Copeland A."/>
            <person name="Barry K.W."/>
            <person name="Cichocki N."/>
            <person name="Veneault-Fourrey C."/>
            <person name="LaButti K."/>
            <person name="Lindquist E.A."/>
            <person name="Lipzen A."/>
            <person name="Lundell T."/>
            <person name="Morin E."/>
            <person name="Murat C."/>
            <person name="Sun H."/>
            <person name="Tunlid A."/>
            <person name="Henrissat B."/>
            <person name="Grigoriev I.V."/>
            <person name="Hibbett D.S."/>
            <person name="Martin F."/>
            <person name="Nordberg H.P."/>
            <person name="Cantor M.N."/>
            <person name="Hua S.X."/>
        </authorList>
    </citation>
    <scope>NUCLEOTIDE SEQUENCE [LARGE SCALE GENOMIC DNA]</scope>
    <source>
        <strain evidence="6">h7</strain>
    </source>
</reference>
<name>A0A0C3CB60_HEBCY</name>
<dbReference type="SUPFAM" id="SSF52141">
    <property type="entry name" value="Uracil-DNA glycosylase-like"/>
    <property type="match status" value="1"/>
</dbReference>
<dbReference type="Proteomes" id="UP000053424">
    <property type="component" value="Unassembled WGS sequence"/>
</dbReference>
<dbReference type="GO" id="GO:0004844">
    <property type="term" value="F:uracil DNA N-glycosylase activity"/>
    <property type="evidence" value="ECO:0007669"/>
    <property type="project" value="TreeGrafter"/>
</dbReference>
<keyword evidence="6" id="KW-1185">Reference proteome</keyword>
<dbReference type="PANTHER" id="PTHR12159">
    <property type="entry name" value="G/T AND G/U MISMATCH-SPECIFIC DNA GLYCOSYLASE"/>
    <property type="match status" value="1"/>
</dbReference>
<dbReference type="EMBL" id="KN831780">
    <property type="protein sequence ID" value="KIM41449.1"/>
    <property type="molecule type" value="Genomic_DNA"/>
</dbReference>
<evidence type="ECO:0000313" key="5">
    <source>
        <dbReference type="EMBL" id="KIM41449.1"/>
    </source>
</evidence>
<proteinExistence type="predicted"/>
<evidence type="ECO:0000256" key="2">
    <source>
        <dbReference type="ARBA" id="ARBA00022801"/>
    </source>
</evidence>
<keyword evidence="2" id="KW-0378">Hydrolase</keyword>
<protein>
    <recommendedName>
        <fullName evidence="4">Uracil-DNA glycosylase-like domain-containing protein</fullName>
    </recommendedName>
</protein>
<dbReference type="OrthoDB" id="565731at2759"/>
<keyword evidence="1" id="KW-0227">DNA damage</keyword>
<evidence type="ECO:0000256" key="3">
    <source>
        <dbReference type="ARBA" id="ARBA00023204"/>
    </source>
</evidence>
<dbReference type="GO" id="GO:0006285">
    <property type="term" value="P:base-excision repair, AP site formation"/>
    <property type="evidence" value="ECO:0007669"/>
    <property type="project" value="InterPro"/>
</dbReference>
<reference evidence="6" key="2">
    <citation type="submission" date="2015-01" db="EMBL/GenBank/DDBJ databases">
        <title>Evolutionary Origins and Diversification of the Mycorrhizal Mutualists.</title>
        <authorList>
            <consortium name="DOE Joint Genome Institute"/>
            <consortium name="Mycorrhizal Genomics Consortium"/>
            <person name="Kohler A."/>
            <person name="Kuo A."/>
            <person name="Nagy L.G."/>
            <person name="Floudas D."/>
            <person name="Copeland A."/>
            <person name="Barry K.W."/>
            <person name="Cichocki N."/>
            <person name="Veneault-Fourrey C."/>
            <person name="LaButti K."/>
            <person name="Lindquist E.A."/>
            <person name="Lipzen A."/>
            <person name="Lundell T."/>
            <person name="Morin E."/>
            <person name="Murat C."/>
            <person name="Riley R."/>
            <person name="Ohm R."/>
            <person name="Sun H."/>
            <person name="Tunlid A."/>
            <person name="Henrissat B."/>
            <person name="Grigoriev I.V."/>
            <person name="Hibbett D.S."/>
            <person name="Martin F."/>
        </authorList>
    </citation>
    <scope>NUCLEOTIDE SEQUENCE [LARGE SCALE GENOMIC DNA]</scope>
    <source>
        <strain evidence="6">h7</strain>
    </source>
</reference>